<dbReference type="GO" id="GO:0006412">
    <property type="term" value="P:translation"/>
    <property type="evidence" value="ECO:0007669"/>
    <property type="project" value="InterPro"/>
</dbReference>
<dbReference type="OrthoDB" id="421327at2759"/>
<keyword evidence="6" id="KW-0496">Mitochondrion</keyword>
<evidence type="ECO:0000256" key="3">
    <source>
        <dbReference type="ARBA" id="ARBA00022946"/>
    </source>
</evidence>
<comment type="caution">
    <text evidence="9">The sequence shown here is derived from an EMBL/GenBank/DDBJ whole genome shotgun (WGS) entry which is preliminary data.</text>
</comment>
<dbReference type="InterPro" id="IPR052571">
    <property type="entry name" value="Mt_RNA_Methyltransferase"/>
</dbReference>
<keyword evidence="4" id="KW-0408">Iron</keyword>
<dbReference type="GO" id="GO:0046872">
    <property type="term" value="F:metal ion binding"/>
    <property type="evidence" value="ECO:0007669"/>
    <property type="project" value="UniProtKB-KW"/>
</dbReference>
<keyword evidence="10" id="KW-1185">Reference proteome</keyword>
<dbReference type="PANTHER" id="PTHR13184:SF5">
    <property type="entry name" value="METHYLTRANSFERASE-LIKE PROTEIN 17, MITOCHONDRIAL"/>
    <property type="match status" value="1"/>
</dbReference>
<evidence type="ECO:0000313" key="10">
    <source>
        <dbReference type="Proteomes" id="UP000703269"/>
    </source>
</evidence>
<comment type="function">
    <text evidence="7">Mitochondrial ribosome (mitoribosome) assembly factor. Binds at the interface of the head and body domains of the mitochondrial small ribosomal subunit (mt-SSU), occluding the mRNA channel and preventing compaction of the head domain towards the body. Probable inactive methyltransferase: retains the characteristic folding and ability to bind S-adenosyl-L-methionine, but it probably lost its methyltransferase activity.</text>
</comment>
<dbReference type="GO" id="GO:0003735">
    <property type="term" value="F:structural constituent of ribosome"/>
    <property type="evidence" value="ECO:0007669"/>
    <property type="project" value="TreeGrafter"/>
</dbReference>
<comment type="subcellular location">
    <subcellularLocation>
        <location evidence="1">Mitochondrion</location>
    </subcellularLocation>
</comment>
<feature type="compositionally biased region" description="Basic and acidic residues" evidence="8">
    <location>
        <begin position="615"/>
        <end position="624"/>
    </location>
</feature>
<dbReference type="Pfam" id="PF09243">
    <property type="entry name" value="Rsm22"/>
    <property type="match status" value="2"/>
</dbReference>
<feature type="compositionally biased region" description="Polar residues" evidence="8">
    <location>
        <begin position="598"/>
        <end position="614"/>
    </location>
</feature>
<evidence type="ECO:0000256" key="5">
    <source>
        <dbReference type="ARBA" id="ARBA00023014"/>
    </source>
</evidence>
<dbReference type="PANTHER" id="PTHR13184">
    <property type="entry name" value="37S RIBOSOMAL PROTEIN S22"/>
    <property type="match status" value="1"/>
</dbReference>
<evidence type="ECO:0000256" key="1">
    <source>
        <dbReference type="ARBA" id="ARBA00004173"/>
    </source>
</evidence>
<dbReference type="GO" id="GO:0008168">
    <property type="term" value="F:methyltransferase activity"/>
    <property type="evidence" value="ECO:0007669"/>
    <property type="project" value="InterPro"/>
</dbReference>
<dbReference type="Proteomes" id="UP000703269">
    <property type="component" value="Unassembled WGS sequence"/>
</dbReference>
<evidence type="ECO:0000256" key="7">
    <source>
        <dbReference type="ARBA" id="ARBA00045681"/>
    </source>
</evidence>
<reference evidence="9 10" key="1">
    <citation type="submission" date="2021-08" db="EMBL/GenBank/DDBJ databases">
        <title>Draft Genome Sequence of Phanerochaete sordida strain YK-624.</title>
        <authorList>
            <person name="Mori T."/>
            <person name="Dohra H."/>
            <person name="Suzuki T."/>
            <person name="Kawagishi H."/>
            <person name="Hirai H."/>
        </authorList>
    </citation>
    <scope>NUCLEOTIDE SEQUENCE [LARGE SCALE GENOMIC DNA]</scope>
    <source>
        <strain evidence="9 10">YK-624</strain>
    </source>
</reference>
<keyword evidence="3" id="KW-0809">Transit peptide</keyword>
<name>A0A9P3G114_9APHY</name>
<evidence type="ECO:0000313" key="9">
    <source>
        <dbReference type="EMBL" id="GJE86251.1"/>
    </source>
</evidence>
<dbReference type="InterPro" id="IPR015324">
    <property type="entry name" value="Ribosomal_Rsm22-like"/>
</dbReference>
<dbReference type="GO" id="GO:0005763">
    <property type="term" value="C:mitochondrial small ribosomal subunit"/>
    <property type="evidence" value="ECO:0007669"/>
    <property type="project" value="TreeGrafter"/>
</dbReference>
<keyword evidence="5" id="KW-0411">Iron-sulfur</keyword>
<sequence>MLRSVSTRALATTLRREARLLSSTASTSAAQPNAPIELDSSMKALLRDVDMSLLRHKVGHPTELGKPPRELEVYPSDPDAVEDYMTSEELESQEPDYDGSSTRKSPAAIFGSHRIGAVILPYELQKTIAGLIQESDKSMLHVDAKRLFMDEDEDGEEWGTTYDVRYKTLGQRIRHGERDGTAFASVALPAHYSAISAVLHHTKQRLGSEWSVQHVIDWGAGTGSGLWASTHAFQKPPVEGAEVDEVQFVKSTLASYIGIEKRDGLVKIGKRLLKGTDVGGVSVSWQRTFHEENKLPRVDGGDVLALCAFALSAMPNAVARKKLVKEMWESGADIMVLIDHNTTAGFECIAEARDNLLRMGKREMEDPDTEDWAVRGSHVVAPCPHDGACPLFNVGPKSLVCGFSQRLQRPEFVRKTKHSKIGHEDVGYSYVVIRRGTRPERPQGKFGRIGDIGRRELDKIAAAQASMPELVIDGDDIVPDKPSRSLAKSLADPSLIVDPTEADMTPDQVEDSLRLEAYHWPRVVFPPLKRSGHIVIDSCAAEGNIIRMTVPKSQGKQPYYDARKSAWGDIFPHDPKNAPQVRFTPEMAGRKAAPGDQPKSTTPRTSKHSYSSLQDELKDKQNRIRRDRRRQVQAYTDIEASIAAESK</sequence>
<dbReference type="EMBL" id="BPQB01000003">
    <property type="protein sequence ID" value="GJE86251.1"/>
    <property type="molecule type" value="Genomic_DNA"/>
</dbReference>
<protein>
    <submittedName>
        <fullName evidence="9">Rsm22-cox11 tandem protein</fullName>
    </submittedName>
</protein>
<dbReference type="AlphaFoldDB" id="A0A9P3G114"/>
<accession>A0A9P3G114</accession>
<organism evidence="9 10">
    <name type="scientific">Phanerochaete sordida</name>
    <dbReference type="NCBI Taxonomy" id="48140"/>
    <lineage>
        <taxon>Eukaryota</taxon>
        <taxon>Fungi</taxon>
        <taxon>Dikarya</taxon>
        <taxon>Basidiomycota</taxon>
        <taxon>Agaricomycotina</taxon>
        <taxon>Agaricomycetes</taxon>
        <taxon>Polyporales</taxon>
        <taxon>Phanerochaetaceae</taxon>
        <taxon>Phanerochaete</taxon>
    </lineage>
</organism>
<keyword evidence="2" id="KW-0479">Metal-binding</keyword>
<dbReference type="GO" id="GO:0051536">
    <property type="term" value="F:iron-sulfur cluster binding"/>
    <property type="evidence" value="ECO:0007669"/>
    <property type="project" value="UniProtKB-KW"/>
</dbReference>
<evidence type="ECO:0000256" key="6">
    <source>
        <dbReference type="ARBA" id="ARBA00023128"/>
    </source>
</evidence>
<evidence type="ECO:0000256" key="8">
    <source>
        <dbReference type="SAM" id="MobiDB-lite"/>
    </source>
</evidence>
<gene>
    <name evidence="9" type="ORF">PsYK624_023310</name>
</gene>
<evidence type="ECO:0000256" key="2">
    <source>
        <dbReference type="ARBA" id="ARBA00022723"/>
    </source>
</evidence>
<evidence type="ECO:0000256" key="4">
    <source>
        <dbReference type="ARBA" id="ARBA00023004"/>
    </source>
</evidence>
<proteinExistence type="predicted"/>
<feature type="region of interest" description="Disordered" evidence="8">
    <location>
        <begin position="587"/>
        <end position="632"/>
    </location>
</feature>